<evidence type="ECO:0000259" key="2">
    <source>
        <dbReference type="Pfam" id="PF00589"/>
    </source>
</evidence>
<feature type="domain" description="Tyr recombinase" evidence="2">
    <location>
        <begin position="11"/>
        <end position="106"/>
    </location>
</feature>
<organism evidence="3 4">
    <name type="scientific">Acropora cervicornis</name>
    <name type="common">Staghorn coral</name>
    <dbReference type="NCBI Taxonomy" id="6130"/>
    <lineage>
        <taxon>Eukaryota</taxon>
        <taxon>Metazoa</taxon>
        <taxon>Cnidaria</taxon>
        <taxon>Anthozoa</taxon>
        <taxon>Hexacorallia</taxon>
        <taxon>Scleractinia</taxon>
        <taxon>Astrocoeniina</taxon>
        <taxon>Acroporidae</taxon>
        <taxon>Acropora</taxon>
    </lineage>
</organism>
<dbReference type="InterPro" id="IPR011010">
    <property type="entry name" value="DNA_brk_join_enz"/>
</dbReference>
<dbReference type="PANTHER" id="PTHR35617">
    <property type="entry name" value="PHAGE_INTEGRASE DOMAIN-CONTAINING PROTEIN"/>
    <property type="match status" value="1"/>
</dbReference>
<name>A0AAD9Q7P0_ACRCE</name>
<accession>A0AAD9Q7P0</accession>
<evidence type="ECO:0000256" key="1">
    <source>
        <dbReference type="ARBA" id="ARBA00023172"/>
    </source>
</evidence>
<sequence>MQTTLALSNDYSCLKEYLDRTANMRQDHHKLLVSYQKPHKSISKDTVARWLKQELKLAGIDTSTFGAHSTRAASTSAAKAHNVSITTIMKSAGWSSESTFSKFYNKAIAGGKENFGQKLLDALHL</sequence>
<dbReference type="GO" id="GO:0015074">
    <property type="term" value="P:DNA integration"/>
    <property type="evidence" value="ECO:0007669"/>
    <property type="project" value="InterPro"/>
</dbReference>
<dbReference type="Proteomes" id="UP001249851">
    <property type="component" value="Unassembled WGS sequence"/>
</dbReference>
<dbReference type="SUPFAM" id="SSF56349">
    <property type="entry name" value="DNA breaking-rejoining enzymes"/>
    <property type="match status" value="1"/>
</dbReference>
<dbReference type="Gene3D" id="1.10.443.10">
    <property type="entry name" value="Intergrase catalytic core"/>
    <property type="match status" value="1"/>
</dbReference>
<protein>
    <recommendedName>
        <fullName evidence="2">Tyr recombinase domain-containing protein</fullName>
    </recommendedName>
</protein>
<dbReference type="EMBL" id="JARQWQ010000057">
    <property type="protein sequence ID" value="KAK2556214.1"/>
    <property type="molecule type" value="Genomic_DNA"/>
</dbReference>
<evidence type="ECO:0000313" key="4">
    <source>
        <dbReference type="Proteomes" id="UP001249851"/>
    </source>
</evidence>
<gene>
    <name evidence="3" type="ORF">P5673_021823</name>
</gene>
<dbReference type="AlphaFoldDB" id="A0AAD9Q7P0"/>
<comment type="caution">
    <text evidence="3">The sequence shown here is derived from an EMBL/GenBank/DDBJ whole genome shotgun (WGS) entry which is preliminary data.</text>
</comment>
<reference evidence="3" key="1">
    <citation type="journal article" date="2023" name="G3 (Bethesda)">
        <title>Whole genome assembly and annotation of the endangered Caribbean coral Acropora cervicornis.</title>
        <authorList>
            <person name="Selwyn J.D."/>
            <person name="Vollmer S.V."/>
        </authorList>
    </citation>
    <scope>NUCLEOTIDE SEQUENCE</scope>
    <source>
        <strain evidence="3">K2</strain>
    </source>
</reference>
<keyword evidence="4" id="KW-1185">Reference proteome</keyword>
<reference evidence="3" key="2">
    <citation type="journal article" date="2023" name="Science">
        <title>Genomic signatures of disease resistance in endangered staghorn corals.</title>
        <authorList>
            <person name="Vollmer S.V."/>
            <person name="Selwyn J.D."/>
            <person name="Despard B.A."/>
            <person name="Roesel C.L."/>
        </authorList>
    </citation>
    <scope>NUCLEOTIDE SEQUENCE</scope>
    <source>
        <strain evidence="3">K2</strain>
    </source>
</reference>
<keyword evidence="1" id="KW-0233">DNA recombination</keyword>
<dbReference type="GO" id="GO:0006310">
    <property type="term" value="P:DNA recombination"/>
    <property type="evidence" value="ECO:0007669"/>
    <property type="project" value="UniProtKB-KW"/>
</dbReference>
<proteinExistence type="predicted"/>
<dbReference type="PANTHER" id="PTHR35617:SF3">
    <property type="entry name" value="CORE-BINDING (CB) DOMAIN-CONTAINING PROTEIN"/>
    <property type="match status" value="1"/>
</dbReference>
<dbReference type="GO" id="GO:0003677">
    <property type="term" value="F:DNA binding"/>
    <property type="evidence" value="ECO:0007669"/>
    <property type="project" value="InterPro"/>
</dbReference>
<dbReference type="Pfam" id="PF00589">
    <property type="entry name" value="Phage_integrase"/>
    <property type="match status" value="1"/>
</dbReference>
<dbReference type="InterPro" id="IPR013762">
    <property type="entry name" value="Integrase-like_cat_sf"/>
</dbReference>
<dbReference type="InterPro" id="IPR002104">
    <property type="entry name" value="Integrase_catalytic"/>
</dbReference>
<evidence type="ECO:0000313" key="3">
    <source>
        <dbReference type="EMBL" id="KAK2556214.1"/>
    </source>
</evidence>